<evidence type="ECO:0000256" key="6">
    <source>
        <dbReference type="ARBA" id="ARBA00022868"/>
    </source>
</evidence>
<dbReference type="PANTHER" id="PTHR15481">
    <property type="entry name" value="RIBONUCLEIC ACID BINDING PROTEIN S1"/>
    <property type="match status" value="1"/>
</dbReference>
<proteinExistence type="inferred from homology"/>
<dbReference type="InterPro" id="IPR012677">
    <property type="entry name" value="Nucleotide-bd_a/b_plait_sf"/>
</dbReference>
<evidence type="ECO:0000256" key="8">
    <source>
        <dbReference type="ARBA" id="ARBA00022949"/>
    </source>
</evidence>
<dbReference type="GO" id="GO:0005737">
    <property type="term" value="C:cytoplasm"/>
    <property type="evidence" value="ECO:0007669"/>
    <property type="project" value="TreeGrafter"/>
</dbReference>
<dbReference type="WBParaSite" id="MBELARI_LOCUS8025">
    <property type="protein sequence ID" value="MBELARI_LOCUS8025"/>
    <property type="gene ID" value="MBELARI_LOCUS8025"/>
</dbReference>
<dbReference type="Gene3D" id="3.30.70.330">
    <property type="match status" value="1"/>
</dbReference>
<dbReference type="AlphaFoldDB" id="A0AAF3FLL7"/>
<evidence type="ECO:0000256" key="13">
    <source>
        <dbReference type="PROSITE-ProRule" id="PRU00176"/>
    </source>
</evidence>
<dbReference type="GO" id="GO:0000398">
    <property type="term" value="P:mRNA splicing, via spliceosome"/>
    <property type="evidence" value="ECO:0007669"/>
    <property type="project" value="TreeGrafter"/>
</dbReference>
<comment type="caution">
    <text evidence="14">Lacks conserved residue(s) required for the propagation of feature annotation.</text>
</comment>
<name>A0AAF3FLL7_9BILA</name>
<dbReference type="GO" id="GO:0003723">
    <property type="term" value="F:RNA binding"/>
    <property type="evidence" value="ECO:0007669"/>
    <property type="project" value="UniProtKB-UniRule"/>
</dbReference>
<dbReference type="InterPro" id="IPR035979">
    <property type="entry name" value="RBD_domain_sf"/>
</dbReference>
<dbReference type="GO" id="GO:0061574">
    <property type="term" value="C:ASAP complex"/>
    <property type="evidence" value="ECO:0007669"/>
    <property type="project" value="TreeGrafter"/>
</dbReference>
<evidence type="ECO:0000256" key="12">
    <source>
        <dbReference type="ARBA" id="ARBA00023303"/>
    </source>
</evidence>
<dbReference type="SUPFAM" id="SSF54928">
    <property type="entry name" value="RNA-binding domain, RBD"/>
    <property type="match status" value="1"/>
</dbReference>
<keyword evidence="5 14" id="KW-0812">Transmembrane</keyword>
<dbReference type="GO" id="GO:0034220">
    <property type="term" value="P:monoatomic ion transmembrane transport"/>
    <property type="evidence" value="ECO:0007669"/>
    <property type="project" value="UniProtKB-KW"/>
</dbReference>
<dbReference type="GO" id="GO:0005921">
    <property type="term" value="C:gap junction"/>
    <property type="evidence" value="ECO:0007669"/>
    <property type="project" value="UniProtKB-SubCell"/>
</dbReference>
<keyword evidence="7 13" id="KW-0694">RNA-binding</keyword>
<evidence type="ECO:0000313" key="18">
    <source>
        <dbReference type="WBParaSite" id="MBELARI_LOCUS8025"/>
    </source>
</evidence>
<dbReference type="InterPro" id="IPR000990">
    <property type="entry name" value="Innexin"/>
</dbReference>
<evidence type="ECO:0000256" key="1">
    <source>
        <dbReference type="ARBA" id="ARBA00004610"/>
    </source>
</evidence>
<evidence type="ECO:0000313" key="17">
    <source>
        <dbReference type="Proteomes" id="UP000887575"/>
    </source>
</evidence>
<evidence type="ECO:0000256" key="14">
    <source>
        <dbReference type="RuleBase" id="RU010713"/>
    </source>
</evidence>
<comment type="subcellular location">
    <subcellularLocation>
        <location evidence="1">Cell junction</location>
        <location evidence="1">Gap junction</location>
    </subcellularLocation>
    <subcellularLocation>
        <location evidence="2 14">Cell membrane</location>
        <topology evidence="2 14">Multi-pass membrane protein</topology>
    </subcellularLocation>
</comment>
<dbReference type="PROSITE" id="PS51013">
    <property type="entry name" value="PANNEXIN"/>
    <property type="match status" value="1"/>
</dbReference>
<keyword evidence="3 14" id="KW-0813">Transport</keyword>
<evidence type="ECO:0000256" key="7">
    <source>
        <dbReference type="ARBA" id="ARBA00022884"/>
    </source>
</evidence>
<dbReference type="GO" id="GO:0005886">
    <property type="term" value="C:plasma membrane"/>
    <property type="evidence" value="ECO:0007669"/>
    <property type="project" value="UniProtKB-SubCell"/>
</dbReference>
<feature type="compositionally biased region" description="Low complexity" evidence="15">
    <location>
        <begin position="435"/>
        <end position="447"/>
    </location>
</feature>
<feature type="domain" description="RRM" evidence="16">
    <location>
        <begin position="481"/>
        <end position="559"/>
    </location>
</feature>
<keyword evidence="17" id="KW-1185">Reference proteome</keyword>
<evidence type="ECO:0000256" key="15">
    <source>
        <dbReference type="SAM" id="MobiDB-lite"/>
    </source>
</evidence>
<evidence type="ECO:0000256" key="10">
    <source>
        <dbReference type="ARBA" id="ARBA00023065"/>
    </source>
</evidence>
<feature type="transmembrane region" description="Helical" evidence="14">
    <location>
        <begin position="280"/>
        <end position="303"/>
    </location>
</feature>
<feature type="region of interest" description="Disordered" evidence="15">
    <location>
        <begin position="407"/>
        <end position="482"/>
    </location>
</feature>
<comment type="similarity">
    <text evidence="14">Belongs to the pannexin family.</text>
</comment>
<accession>A0AAF3FLL7</accession>
<comment type="function">
    <text evidence="14">Structural component of the gap junctions.</text>
</comment>
<keyword evidence="11 14" id="KW-0472">Membrane</keyword>
<keyword evidence="10 14" id="KW-0406">Ion transport</keyword>
<dbReference type="Pfam" id="PF00876">
    <property type="entry name" value="Innexin"/>
    <property type="match status" value="1"/>
</dbReference>
<keyword evidence="12 14" id="KW-0407">Ion channel</keyword>
<sequence>MFLVDSTSIFWGFELMKEVFIRPSKESMRKFPKKAICYVPDDYGYEKGSLNITTPNQMLQANCFISINSVYEQLYVFLFFWLSFLFIITFLMAIHYTLFLLLPRWRIYCASKYLPTPKSLAMGSAVGQASPAHISLPSNHLSEYFINSVLMADGCMALWFIKEMAGNQVSAEMAQCIWNFSVSRTVESQPILPTRGTLNYLGNHSSNVLSPSKSPSNLLTTRSTSLIRPMKEVAMLLYDRVANTANFAKGRIESLYNYGIDSANTVIGSGRDVVAKWVRIVVGTGVIFGLLALAVITSIISFLCDYVFTHWVDLDDVTGLIKIPLFFYKLSTTIVARVMKIEWNMGATIEQTSSYVRTAVGDAFTSVKQLDFKKMNLEEVTMSGIDTSNQHLNDQLTVLKDKGRSNRWHRAMAVSRRGRSRSLSRSPVRRKRASRSLSRPVSRSPSMSRERTYRRSRSRSPRYSRTSRRHQHRDRNPEPNRCLGVFNLPRTIGERDLGKLFGRYGDVDQIRLVRNHYSRESRGYAFVYFGTTKDATRARDRMMGANVGGREIRVDFSIAGIALVAKADLVQEFAQAVHYHHIVHDAMSVLKVDHRLPNSLVIRLQSLLRLVQVPIFGDHGHQIQKLGNGARF</sequence>
<dbReference type="PANTHER" id="PTHR15481:SF0">
    <property type="entry name" value="LD23870P-RELATED"/>
    <property type="match status" value="1"/>
</dbReference>
<evidence type="ECO:0000256" key="5">
    <source>
        <dbReference type="ARBA" id="ARBA00022692"/>
    </source>
</evidence>
<keyword evidence="8" id="KW-0965">Cell junction</keyword>
<protein>
    <recommendedName>
        <fullName evidence="14">Innexin</fullName>
    </recommendedName>
</protein>
<evidence type="ECO:0000256" key="3">
    <source>
        <dbReference type="ARBA" id="ARBA00022448"/>
    </source>
</evidence>
<gene>
    <name evidence="14" type="primary">inx</name>
</gene>
<keyword evidence="9 14" id="KW-1133">Transmembrane helix</keyword>
<reference evidence="18" key="1">
    <citation type="submission" date="2024-02" db="UniProtKB">
        <authorList>
            <consortium name="WormBaseParasite"/>
        </authorList>
    </citation>
    <scope>IDENTIFICATION</scope>
</reference>
<keyword evidence="6" id="KW-0303">Gap junction</keyword>
<dbReference type="GO" id="GO:0005654">
    <property type="term" value="C:nucleoplasm"/>
    <property type="evidence" value="ECO:0007669"/>
    <property type="project" value="TreeGrafter"/>
</dbReference>
<dbReference type="Proteomes" id="UP000887575">
    <property type="component" value="Unassembled WGS sequence"/>
</dbReference>
<feature type="compositionally biased region" description="Basic residues" evidence="15">
    <location>
        <begin position="407"/>
        <end position="434"/>
    </location>
</feature>
<dbReference type="Pfam" id="PF00076">
    <property type="entry name" value="RRM_1"/>
    <property type="match status" value="1"/>
</dbReference>
<organism evidence="17 18">
    <name type="scientific">Mesorhabditis belari</name>
    <dbReference type="NCBI Taxonomy" id="2138241"/>
    <lineage>
        <taxon>Eukaryota</taxon>
        <taxon>Metazoa</taxon>
        <taxon>Ecdysozoa</taxon>
        <taxon>Nematoda</taxon>
        <taxon>Chromadorea</taxon>
        <taxon>Rhabditida</taxon>
        <taxon>Rhabditina</taxon>
        <taxon>Rhabditomorpha</taxon>
        <taxon>Rhabditoidea</taxon>
        <taxon>Rhabditidae</taxon>
        <taxon>Mesorhabditinae</taxon>
        <taxon>Mesorhabditis</taxon>
    </lineage>
</organism>
<dbReference type="PROSITE" id="PS50102">
    <property type="entry name" value="RRM"/>
    <property type="match status" value="1"/>
</dbReference>
<feature type="compositionally biased region" description="Basic residues" evidence="15">
    <location>
        <begin position="454"/>
        <end position="473"/>
    </location>
</feature>
<evidence type="ECO:0000256" key="11">
    <source>
        <dbReference type="ARBA" id="ARBA00023136"/>
    </source>
</evidence>
<dbReference type="InterPro" id="IPR000504">
    <property type="entry name" value="RRM_dom"/>
</dbReference>
<keyword evidence="4" id="KW-1003">Cell membrane</keyword>
<feature type="transmembrane region" description="Helical" evidence="14">
    <location>
        <begin position="74"/>
        <end position="102"/>
    </location>
</feature>
<dbReference type="SMART" id="SM00360">
    <property type="entry name" value="RRM"/>
    <property type="match status" value="1"/>
</dbReference>
<evidence type="ECO:0000256" key="9">
    <source>
        <dbReference type="ARBA" id="ARBA00022989"/>
    </source>
</evidence>
<evidence type="ECO:0000256" key="2">
    <source>
        <dbReference type="ARBA" id="ARBA00004651"/>
    </source>
</evidence>
<evidence type="ECO:0000259" key="16">
    <source>
        <dbReference type="PROSITE" id="PS50102"/>
    </source>
</evidence>
<evidence type="ECO:0000256" key="4">
    <source>
        <dbReference type="ARBA" id="ARBA00022475"/>
    </source>
</evidence>